<evidence type="ECO:0000313" key="2">
    <source>
        <dbReference type="Proteomes" id="UP000006094"/>
    </source>
</evidence>
<dbReference type="HOGENOM" id="CLU_2381035_0_0_9"/>
<dbReference type="EMBL" id="CP003326">
    <property type="protein sequence ID" value="AFS77690.1"/>
    <property type="molecule type" value="Genomic_DNA"/>
</dbReference>
<dbReference type="RefSeq" id="WP_014966827.1">
    <property type="nucleotide sequence ID" value="NC_018664.1"/>
</dbReference>
<proteinExistence type="predicted"/>
<dbReference type="AlphaFoldDB" id="K0AY54"/>
<protein>
    <submittedName>
        <fullName evidence="1">Uncharacterized protein</fullName>
    </submittedName>
</protein>
<evidence type="ECO:0000313" key="1">
    <source>
        <dbReference type="EMBL" id="AFS77690.1"/>
    </source>
</evidence>
<reference evidence="1 2" key="1">
    <citation type="journal article" date="2012" name="PLoS ONE">
        <title>The purine-utilizing bacterium Clostridium acidurici 9a: a genome-guided metabolic reconsideration.</title>
        <authorList>
            <person name="Hartwich K."/>
            <person name="Poehlein A."/>
            <person name="Daniel R."/>
        </authorList>
    </citation>
    <scope>NUCLEOTIDE SEQUENCE [LARGE SCALE GENOMIC DNA]</scope>
    <source>
        <strain evidence="2">ATCC 7906 / DSM 604 / BCRC 14475 / CIP 104303 / KCTC 5404 / NCIMB 10678 / 9a</strain>
    </source>
</reference>
<dbReference type="KEGG" id="cad:Curi_c06170"/>
<name>K0AY54_GOTA9</name>
<gene>
    <name evidence="1" type="ordered locus">Curi_c06170</name>
</gene>
<keyword evidence="2" id="KW-1185">Reference proteome</keyword>
<sequence length="94" mass="11547">MEKQLKESTIIFKLYEIKSHNKFKIIKDNDYNEDYRIKVNISYDKGRKIHRTNIHVNEMILKKDIYQDKEKSFKFIHSTIDLIMKFILLVVRIR</sequence>
<accession>K0AY54</accession>
<dbReference type="Proteomes" id="UP000006094">
    <property type="component" value="Chromosome"/>
</dbReference>
<organism evidence="1 2">
    <name type="scientific">Gottschalkia acidurici (strain ATCC 7906 / DSM 604 / BCRC 14475 / CIP 104303 / KCTC 5404 / NCIMB 10678 / 9a)</name>
    <name type="common">Clostridium acidurici</name>
    <dbReference type="NCBI Taxonomy" id="1128398"/>
    <lineage>
        <taxon>Bacteria</taxon>
        <taxon>Bacillati</taxon>
        <taxon>Bacillota</taxon>
        <taxon>Tissierellia</taxon>
        <taxon>Tissierellales</taxon>
        <taxon>Gottschalkiaceae</taxon>
        <taxon>Gottschalkia</taxon>
    </lineage>
</organism>